<dbReference type="InterPro" id="IPR005467">
    <property type="entry name" value="His_kinase_dom"/>
</dbReference>
<dbReference type="Gene3D" id="3.30.565.10">
    <property type="entry name" value="Histidine kinase-like ATPase, C-terminal domain"/>
    <property type="match status" value="1"/>
</dbReference>
<evidence type="ECO:0000256" key="12">
    <source>
        <dbReference type="ARBA" id="ARBA00023012"/>
    </source>
</evidence>
<dbReference type="OrthoDB" id="2359336at2"/>
<dbReference type="AlphaFoldDB" id="H5Y5U7"/>
<evidence type="ECO:0000256" key="5">
    <source>
        <dbReference type="ARBA" id="ARBA00022553"/>
    </source>
</evidence>
<proteinExistence type="predicted"/>
<evidence type="ECO:0000313" key="18">
    <source>
        <dbReference type="Proteomes" id="UP000005104"/>
    </source>
</evidence>
<evidence type="ECO:0000256" key="10">
    <source>
        <dbReference type="ARBA" id="ARBA00022840"/>
    </source>
</evidence>
<keyword evidence="9 17" id="KW-0418">Kinase</keyword>
<dbReference type="Gene3D" id="1.10.287.130">
    <property type="match status" value="1"/>
</dbReference>
<dbReference type="RefSeq" id="WP_007785414.1">
    <property type="nucleotide sequence ID" value="NZ_CM001441.1"/>
</dbReference>
<dbReference type="PANTHER" id="PTHR45528:SF1">
    <property type="entry name" value="SENSOR HISTIDINE KINASE CPXA"/>
    <property type="match status" value="1"/>
</dbReference>
<dbReference type="CDD" id="cd06225">
    <property type="entry name" value="HAMP"/>
    <property type="match status" value="1"/>
</dbReference>
<dbReference type="PRINTS" id="PR00344">
    <property type="entry name" value="BCTRLSENSOR"/>
</dbReference>
<evidence type="ECO:0000256" key="8">
    <source>
        <dbReference type="ARBA" id="ARBA00022741"/>
    </source>
</evidence>
<dbReference type="PROSITE" id="PS50885">
    <property type="entry name" value="HAMP"/>
    <property type="match status" value="1"/>
</dbReference>
<feature type="domain" description="HAMP" evidence="16">
    <location>
        <begin position="186"/>
        <end position="238"/>
    </location>
</feature>
<dbReference type="Pfam" id="PF00512">
    <property type="entry name" value="HisKA"/>
    <property type="match status" value="1"/>
</dbReference>
<keyword evidence="7 14" id="KW-0812">Transmembrane</keyword>
<dbReference type="Pfam" id="PF00672">
    <property type="entry name" value="HAMP"/>
    <property type="match status" value="1"/>
</dbReference>
<evidence type="ECO:0000313" key="17">
    <source>
        <dbReference type="EMBL" id="EHQ90823.1"/>
    </source>
</evidence>
<evidence type="ECO:0000256" key="11">
    <source>
        <dbReference type="ARBA" id="ARBA00022989"/>
    </source>
</evidence>
<keyword evidence="11 14" id="KW-1133">Transmembrane helix</keyword>
<dbReference type="eggNOG" id="COG3850">
    <property type="taxonomic scope" value="Bacteria"/>
</dbReference>
<dbReference type="PANTHER" id="PTHR45528">
    <property type="entry name" value="SENSOR HISTIDINE KINASE CPXA"/>
    <property type="match status" value="1"/>
</dbReference>
<evidence type="ECO:0000259" key="16">
    <source>
        <dbReference type="PROSITE" id="PS50885"/>
    </source>
</evidence>
<dbReference type="STRING" id="768710.DesyoDRAFT_3839"/>
<protein>
    <recommendedName>
        <fullName evidence="3">histidine kinase</fullName>
        <ecNumber evidence="3">2.7.13.3</ecNumber>
    </recommendedName>
</protein>
<dbReference type="InterPro" id="IPR004358">
    <property type="entry name" value="Sig_transdc_His_kin-like_C"/>
</dbReference>
<keyword evidence="13 14" id="KW-0472">Membrane</keyword>
<dbReference type="EC" id="2.7.13.3" evidence="3"/>
<keyword evidence="4" id="KW-1003">Cell membrane</keyword>
<dbReference type="SUPFAM" id="SSF158472">
    <property type="entry name" value="HAMP domain-like"/>
    <property type="match status" value="1"/>
</dbReference>
<evidence type="ECO:0000256" key="14">
    <source>
        <dbReference type="SAM" id="Phobius"/>
    </source>
</evidence>
<evidence type="ECO:0000256" key="6">
    <source>
        <dbReference type="ARBA" id="ARBA00022679"/>
    </source>
</evidence>
<dbReference type="FunFam" id="1.10.287.130:FF:000001">
    <property type="entry name" value="Two-component sensor histidine kinase"/>
    <property type="match status" value="1"/>
</dbReference>
<evidence type="ECO:0000256" key="3">
    <source>
        <dbReference type="ARBA" id="ARBA00012438"/>
    </source>
</evidence>
<evidence type="ECO:0000256" key="4">
    <source>
        <dbReference type="ARBA" id="ARBA00022475"/>
    </source>
</evidence>
<dbReference type="Proteomes" id="UP000005104">
    <property type="component" value="Chromosome"/>
</dbReference>
<dbReference type="GO" id="GO:0005524">
    <property type="term" value="F:ATP binding"/>
    <property type="evidence" value="ECO:0007669"/>
    <property type="project" value="UniProtKB-KW"/>
</dbReference>
<comment type="catalytic activity">
    <reaction evidence="1">
        <text>ATP + protein L-histidine = ADP + protein N-phospho-L-histidine.</text>
        <dbReference type="EC" id="2.7.13.3"/>
    </reaction>
</comment>
<dbReference type="InterPro" id="IPR036890">
    <property type="entry name" value="HATPase_C_sf"/>
</dbReference>
<keyword evidence="8" id="KW-0547">Nucleotide-binding</keyword>
<dbReference type="SUPFAM" id="SSF103190">
    <property type="entry name" value="Sensory domain-like"/>
    <property type="match status" value="1"/>
</dbReference>
<comment type="subcellular location">
    <subcellularLocation>
        <location evidence="2">Cell membrane</location>
        <topology evidence="2">Multi-pass membrane protein</topology>
    </subcellularLocation>
</comment>
<dbReference type="GO" id="GO:0005886">
    <property type="term" value="C:plasma membrane"/>
    <property type="evidence" value="ECO:0007669"/>
    <property type="project" value="UniProtKB-SubCell"/>
</dbReference>
<evidence type="ECO:0000256" key="9">
    <source>
        <dbReference type="ARBA" id="ARBA00022777"/>
    </source>
</evidence>
<accession>H5Y5U7</accession>
<keyword evidence="12" id="KW-0902">Two-component regulatory system</keyword>
<keyword evidence="5" id="KW-0597">Phosphoprotein</keyword>
<evidence type="ECO:0000256" key="2">
    <source>
        <dbReference type="ARBA" id="ARBA00004651"/>
    </source>
</evidence>
<dbReference type="InterPro" id="IPR003660">
    <property type="entry name" value="HAMP_dom"/>
</dbReference>
<dbReference type="InterPro" id="IPR003594">
    <property type="entry name" value="HATPase_dom"/>
</dbReference>
<dbReference type="Gene3D" id="3.30.450.20">
    <property type="entry name" value="PAS domain"/>
    <property type="match status" value="1"/>
</dbReference>
<gene>
    <name evidence="17" type="ORF">DesyoDRAFT_3839</name>
</gene>
<dbReference type="CDD" id="cd00082">
    <property type="entry name" value="HisKA"/>
    <property type="match status" value="1"/>
</dbReference>
<feature type="transmembrane region" description="Helical" evidence="14">
    <location>
        <begin position="12"/>
        <end position="31"/>
    </location>
</feature>
<evidence type="ECO:0000256" key="1">
    <source>
        <dbReference type="ARBA" id="ARBA00000085"/>
    </source>
</evidence>
<keyword evidence="6" id="KW-0808">Transferase</keyword>
<reference evidence="17 18" key="1">
    <citation type="submission" date="2011-11" db="EMBL/GenBank/DDBJ databases">
        <title>The Noncontiguous Finished genome of Desulfosporosinus youngiae DSM 17734.</title>
        <authorList>
            <consortium name="US DOE Joint Genome Institute (JGI-PGF)"/>
            <person name="Lucas S."/>
            <person name="Han J."/>
            <person name="Lapidus A."/>
            <person name="Cheng J.-F."/>
            <person name="Goodwin L."/>
            <person name="Pitluck S."/>
            <person name="Peters L."/>
            <person name="Ovchinnikova G."/>
            <person name="Lu M."/>
            <person name="Land M.L."/>
            <person name="Hauser L."/>
            <person name="Pester M."/>
            <person name="Spring S."/>
            <person name="Ollivier B."/>
            <person name="Rattei T."/>
            <person name="Klenk H.-P."/>
            <person name="Wagner M."/>
            <person name="Loy A."/>
            <person name="Woyke T.J."/>
        </authorList>
    </citation>
    <scope>NUCLEOTIDE SEQUENCE [LARGE SCALE GENOMIC DNA]</scope>
    <source>
        <strain evidence="17 18">DSM 17734</strain>
    </source>
</reference>
<dbReference type="SUPFAM" id="SSF47384">
    <property type="entry name" value="Homodimeric domain of signal transducing histidine kinase"/>
    <property type="match status" value="1"/>
</dbReference>
<dbReference type="eggNOG" id="COG2205">
    <property type="taxonomic scope" value="Bacteria"/>
</dbReference>
<dbReference type="Gene3D" id="1.10.8.500">
    <property type="entry name" value="HAMP domain in histidine kinase"/>
    <property type="match status" value="1"/>
</dbReference>
<organism evidence="17 18">
    <name type="scientific">Desulfosporosinus youngiae DSM 17734</name>
    <dbReference type="NCBI Taxonomy" id="768710"/>
    <lineage>
        <taxon>Bacteria</taxon>
        <taxon>Bacillati</taxon>
        <taxon>Bacillota</taxon>
        <taxon>Clostridia</taxon>
        <taxon>Eubacteriales</taxon>
        <taxon>Desulfitobacteriaceae</taxon>
        <taxon>Desulfosporosinus</taxon>
    </lineage>
</organism>
<dbReference type="InterPro" id="IPR003661">
    <property type="entry name" value="HisK_dim/P_dom"/>
</dbReference>
<dbReference type="GO" id="GO:0000155">
    <property type="term" value="F:phosphorelay sensor kinase activity"/>
    <property type="evidence" value="ECO:0007669"/>
    <property type="project" value="InterPro"/>
</dbReference>
<feature type="transmembrane region" description="Helical" evidence="14">
    <location>
        <begin position="163"/>
        <end position="185"/>
    </location>
</feature>
<sequence>MKGIRARLTANFMIVIIITVSILEVLLIYTVRQNYYGSLEGSLTNQIKISADLYAKYFSDTSLQENVLYNVDAFWNQSNAEVEIVDQNGSIVMDSLGVIPPGHAVTNDIQDALNGKTGTWIGSLNGQKVMAVAHPLMADNEIVGALRFITSLSAVDQDIQNTAYIFVSIGLAVVLVAGLISVFLANTIIIPLQEVTAVAQEMAGGNFQARSKKTHEDEIGKLSDTLNYMADEIVKKEQLKNDFISSVSHELRTPLTSIMGWAITLKNEQFQQKEMLADGLGIIAKESERLTLMVEELLDFSKFVSARVKLQKEEINLSSLMEHIQKQLTPRAVRENINFTVQYPEDLPNLWTDANRLKQLFINILDNAFNFTPAGGLVSFNLELKSEKLLFSIIDSGCGIAVDELPMVKEKFYKGKSSRSKNGIGLSICEEIVSLMGGKMEITSELNQGTKVFISLPKGEKFYAKSV</sequence>
<keyword evidence="10" id="KW-0067">ATP-binding</keyword>
<dbReference type="SMART" id="SM00304">
    <property type="entry name" value="HAMP"/>
    <property type="match status" value="1"/>
</dbReference>
<dbReference type="SUPFAM" id="SSF55874">
    <property type="entry name" value="ATPase domain of HSP90 chaperone/DNA topoisomerase II/histidine kinase"/>
    <property type="match status" value="1"/>
</dbReference>
<name>H5Y5U7_9FIRM</name>
<dbReference type="HOGENOM" id="CLU_000445_89_6_9"/>
<dbReference type="InterPro" id="IPR050398">
    <property type="entry name" value="HssS/ArlS-like"/>
</dbReference>
<dbReference type="Pfam" id="PF02518">
    <property type="entry name" value="HATPase_c"/>
    <property type="match status" value="1"/>
</dbReference>
<dbReference type="EMBL" id="CM001441">
    <property type="protein sequence ID" value="EHQ90823.1"/>
    <property type="molecule type" value="Genomic_DNA"/>
</dbReference>
<keyword evidence="18" id="KW-1185">Reference proteome</keyword>
<feature type="domain" description="Histidine kinase" evidence="15">
    <location>
        <begin position="246"/>
        <end position="460"/>
    </location>
</feature>
<dbReference type="InterPro" id="IPR036097">
    <property type="entry name" value="HisK_dim/P_sf"/>
</dbReference>
<evidence type="ECO:0000256" key="13">
    <source>
        <dbReference type="ARBA" id="ARBA00023136"/>
    </source>
</evidence>
<dbReference type="PROSITE" id="PS50109">
    <property type="entry name" value="HIS_KIN"/>
    <property type="match status" value="1"/>
</dbReference>
<dbReference type="SMART" id="SM00387">
    <property type="entry name" value="HATPase_c"/>
    <property type="match status" value="1"/>
</dbReference>
<dbReference type="InterPro" id="IPR029151">
    <property type="entry name" value="Sensor-like_sf"/>
</dbReference>
<evidence type="ECO:0000256" key="7">
    <source>
        <dbReference type="ARBA" id="ARBA00022692"/>
    </source>
</evidence>
<evidence type="ECO:0000259" key="15">
    <source>
        <dbReference type="PROSITE" id="PS50109"/>
    </source>
</evidence>
<dbReference type="SMART" id="SM00388">
    <property type="entry name" value="HisKA"/>
    <property type="match status" value="1"/>
</dbReference>